<evidence type="ECO:0000256" key="1">
    <source>
        <dbReference type="ARBA" id="ARBA00005006"/>
    </source>
</evidence>
<evidence type="ECO:0000256" key="3">
    <source>
        <dbReference type="ARBA" id="ARBA00022598"/>
    </source>
</evidence>
<dbReference type="NCBIfam" id="TIGR01434">
    <property type="entry name" value="glu_cys_ligase"/>
    <property type="match status" value="1"/>
</dbReference>
<dbReference type="GO" id="GO:0005829">
    <property type="term" value="C:cytosol"/>
    <property type="evidence" value="ECO:0007669"/>
    <property type="project" value="TreeGrafter"/>
</dbReference>
<evidence type="ECO:0000256" key="6">
    <source>
        <dbReference type="ARBA" id="ARBA00022840"/>
    </source>
</evidence>
<evidence type="ECO:0000313" key="11">
    <source>
        <dbReference type="EMBL" id="PZN71722.1"/>
    </source>
</evidence>
<dbReference type="GO" id="GO:0005524">
    <property type="term" value="F:ATP binding"/>
    <property type="evidence" value="ECO:0007669"/>
    <property type="project" value="UniProtKB-KW"/>
</dbReference>
<keyword evidence="3 8" id="KW-0436">Ligase</keyword>
<evidence type="ECO:0000256" key="8">
    <source>
        <dbReference type="HAMAP-Rule" id="MF_00578"/>
    </source>
</evidence>
<organism evidence="11 12">
    <name type="scientific">Candidatus Methylumidiphilus alinenensis</name>
    <dbReference type="NCBI Taxonomy" id="2202197"/>
    <lineage>
        <taxon>Bacteria</taxon>
        <taxon>Pseudomonadati</taxon>
        <taxon>Pseudomonadota</taxon>
        <taxon>Gammaproteobacteria</taxon>
        <taxon>Methylococcales</taxon>
        <taxon>Candidatus Methylumidiphilus</taxon>
    </lineage>
</organism>
<evidence type="ECO:0000256" key="2">
    <source>
        <dbReference type="ARBA" id="ARBA00008772"/>
    </source>
</evidence>
<accession>A0A2W4QHY4</accession>
<keyword evidence="6 8" id="KW-0067">ATP-binding</keyword>
<dbReference type="PANTHER" id="PTHR38761">
    <property type="entry name" value="GLUTAMATE--CYSTEINE LIGASE"/>
    <property type="match status" value="1"/>
</dbReference>
<keyword evidence="4 8" id="KW-0317">Glutathione biosynthesis</keyword>
<dbReference type="AlphaFoldDB" id="A0A2W4QHY4"/>
<comment type="catalytic activity">
    <reaction evidence="7 8 9">
        <text>L-cysteine + L-glutamate + ATP = gamma-L-glutamyl-L-cysteine + ADP + phosphate + H(+)</text>
        <dbReference type="Rhea" id="RHEA:13285"/>
        <dbReference type="ChEBI" id="CHEBI:15378"/>
        <dbReference type="ChEBI" id="CHEBI:29985"/>
        <dbReference type="ChEBI" id="CHEBI:30616"/>
        <dbReference type="ChEBI" id="CHEBI:35235"/>
        <dbReference type="ChEBI" id="CHEBI:43474"/>
        <dbReference type="ChEBI" id="CHEBI:58173"/>
        <dbReference type="ChEBI" id="CHEBI:456216"/>
        <dbReference type="EC" id="6.3.2.2"/>
    </reaction>
</comment>
<comment type="pathway">
    <text evidence="1 8 9">Sulfur metabolism; glutathione biosynthesis; glutathione from L-cysteine and L-glutamate: step 1/2.</text>
</comment>
<evidence type="ECO:0000256" key="7">
    <source>
        <dbReference type="ARBA" id="ARBA00048819"/>
    </source>
</evidence>
<dbReference type="GO" id="GO:0046872">
    <property type="term" value="F:metal ion binding"/>
    <property type="evidence" value="ECO:0007669"/>
    <property type="project" value="TreeGrafter"/>
</dbReference>
<proteinExistence type="inferred from homology"/>
<dbReference type="GO" id="GO:0004357">
    <property type="term" value="F:glutamate-cysteine ligase activity"/>
    <property type="evidence" value="ECO:0007669"/>
    <property type="project" value="UniProtKB-UniRule"/>
</dbReference>
<comment type="similarity">
    <text evidence="2 8">Belongs to the glutamate--cysteine ligase type 1 family. Type 1 subfamily.</text>
</comment>
<evidence type="ECO:0000256" key="5">
    <source>
        <dbReference type="ARBA" id="ARBA00022741"/>
    </source>
</evidence>
<sequence length="526" mass="58687">MNTSFESRLNLLVAAGRQGLLMNGLKGLEKESLRVTPSGRISKMSHPEGLGSALKHPYITTDFSEALIELITPPFSDPSDALGYLDSIHRFVYENIGEECLWAASMPCEIDGEGSIPIAYYGDSNSGRMKHVYRHGLASRYGRCMQSIAGIHFNYSVNEALWPILQDLLGDASSIGSFIADQYFGLIRNAQRNGWLLLYLFGSSPAFCRSFLTGRQWMASQFEKFDESTLFKPYATSLRMSDIGYRNDSQSGLNISLNNLDEYVSSLVKAMNKPYPAYQKIGIKVDGEYRQLNANVLQISNEYYSSIRPKQVSRSCESPTIALKSRGIRYIELRSLDLGLVHPLGLSLTEMRVLELFLLCCLLQESPPLSTLENTEISRNSLDVACRGRAPGLQLSRAGKAVKLRQWAVELVEGMRTVAKILDGGESEGAYLGSLESILGAIDDPENTPSARILSEMRENKESFLAYALRTSQQHAENFRSRPLEGDEALAFRLEAQESLAAQKRTEESDRLSFEDFLGQYFSNVE</sequence>
<dbReference type="EMBL" id="QJPH01000510">
    <property type="protein sequence ID" value="PZN71722.1"/>
    <property type="molecule type" value="Genomic_DNA"/>
</dbReference>
<dbReference type="Proteomes" id="UP000249396">
    <property type="component" value="Unassembled WGS sequence"/>
</dbReference>
<evidence type="ECO:0000256" key="9">
    <source>
        <dbReference type="RuleBase" id="RU004391"/>
    </source>
</evidence>
<protein>
    <recommendedName>
        <fullName evidence="8">Glutamate--cysteine ligase</fullName>
        <ecNumber evidence="8">6.3.2.2</ecNumber>
    </recommendedName>
    <alternativeName>
        <fullName evidence="8">Gamma-ECS</fullName>
        <shortName evidence="8">GCS</shortName>
    </alternativeName>
    <alternativeName>
        <fullName evidence="8">Gamma-glutamylcysteine synthetase</fullName>
    </alternativeName>
</protein>
<dbReference type="SUPFAM" id="SSF55931">
    <property type="entry name" value="Glutamine synthetase/guanido kinase"/>
    <property type="match status" value="1"/>
</dbReference>
<name>A0A2W4QHY4_9GAMM</name>
<dbReference type="PANTHER" id="PTHR38761:SF1">
    <property type="entry name" value="GLUTAMATE--CYSTEINE LIGASE"/>
    <property type="match status" value="1"/>
</dbReference>
<dbReference type="Gene3D" id="3.30.590.20">
    <property type="match status" value="1"/>
</dbReference>
<dbReference type="InterPro" id="IPR007370">
    <property type="entry name" value="Glu_cys_ligase"/>
</dbReference>
<dbReference type="InterPro" id="IPR014746">
    <property type="entry name" value="Gln_synth/guanido_kin_cat_dom"/>
</dbReference>
<dbReference type="InterPro" id="IPR006334">
    <property type="entry name" value="Glut_cys_ligase"/>
</dbReference>
<reference evidence="11 12" key="1">
    <citation type="journal article" date="2018" name="Aquat. Microb. Ecol.">
        <title>Gammaproteobacterial methanotrophs dominate.</title>
        <authorList>
            <person name="Rissanen A.J."/>
            <person name="Saarenheimo J."/>
            <person name="Tiirola M."/>
            <person name="Peura S."/>
            <person name="Aalto S.L."/>
            <person name="Karvinen A."/>
            <person name="Nykanen H."/>
        </authorList>
    </citation>
    <scope>NUCLEOTIDE SEQUENCE [LARGE SCALE GENOMIC DNA]</scope>
    <source>
        <strain evidence="11">AMbin10</strain>
    </source>
</reference>
<evidence type="ECO:0000259" key="10">
    <source>
        <dbReference type="Pfam" id="PF04262"/>
    </source>
</evidence>
<dbReference type="EC" id="6.3.2.2" evidence="8"/>
<dbReference type="Pfam" id="PF04262">
    <property type="entry name" value="Glu_cys_ligase"/>
    <property type="match status" value="1"/>
</dbReference>
<dbReference type="HAMAP" id="MF_00578">
    <property type="entry name" value="Glu_cys_ligase"/>
    <property type="match status" value="1"/>
</dbReference>
<keyword evidence="5 8" id="KW-0547">Nucleotide-binding</keyword>
<evidence type="ECO:0000256" key="4">
    <source>
        <dbReference type="ARBA" id="ARBA00022684"/>
    </source>
</evidence>
<feature type="domain" description="Glutamate--cysteine ligase" evidence="10">
    <location>
        <begin position="10"/>
        <end position="382"/>
    </location>
</feature>
<dbReference type="GO" id="GO:0006750">
    <property type="term" value="P:glutathione biosynthetic process"/>
    <property type="evidence" value="ECO:0007669"/>
    <property type="project" value="UniProtKB-UniRule"/>
</dbReference>
<dbReference type="UniPathway" id="UPA00142">
    <property type="reaction ID" value="UER00209"/>
</dbReference>
<comment type="caution">
    <text evidence="11">The sequence shown here is derived from an EMBL/GenBank/DDBJ whole genome shotgun (WGS) entry which is preliminary data.</text>
</comment>
<evidence type="ECO:0000313" key="12">
    <source>
        <dbReference type="Proteomes" id="UP000249396"/>
    </source>
</evidence>
<gene>
    <name evidence="8" type="primary">gshA</name>
    <name evidence="11" type="ORF">DM484_25755</name>
</gene>